<dbReference type="InterPro" id="IPR001584">
    <property type="entry name" value="Integrase_cat-core"/>
</dbReference>
<keyword evidence="8" id="KW-0511">Multifunctional enzyme</keyword>
<reference evidence="11" key="2">
    <citation type="journal article" date="2019" name="IMA Fungus">
        <title>Genome sequencing and comparison of five Tilletia species to identify candidate genes for the detection of regulated species infecting wheat.</title>
        <authorList>
            <person name="Nguyen H.D.T."/>
            <person name="Sultana T."/>
            <person name="Kesanakurti P."/>
            <person name="Hambleton S."/>
        </authorList>
    </citation>
    <scope>NUCLEOTIDE SEQUENCE</scope>
    <source>
        <strain evidence="11">DAOMC 236416</strain>
    </source>
</reference>
<evidence type="ECO:0000313" key="11">
    <source>
        <dbReference type="EMBL" id="KAE8237716.1"/>
    </source>
</evidence>
<feature type="region of interest" description="Disordered" evidence="9">
    <location>
        <begin position="748"/>
        <end position="767"/>
    </location>
</feature>
<dbReference type="GO" id="GO:0016787">
    <property type="term" value="F:hydrolase activity"/>
    <property type="evidence" value="ECO:0007669"/>
    <property type="project" value="UniProtKB-KW"/>
</dbReference>
<feature type="domain" description="Integrase catalytic" evidence="10">
    <location>
        <begin position="253"/>
        <end position="413"/>
    </location>
</feature>
<evidence type="ECO:0000256" key="1">
    <source>
        <dbReference type="ARBA" id="ARBA00022679"/>
    </source>
</evidence>
<dbReference type="GO" id="GO:0003964">
    <property type="term" value="F:RNA-directed DNA polymerase activity"/>
    <property type="evidence" value="ECO:0007669"/>
    <property type="project" value="UniProtKB-KW"/>
</dbReference>
<dbReference type="InterPro" id="IPR041373">
    <property type="entry name" value="RT_RNaseH"/>
</dbReference>
<dbReference type="InterPro" id="IPR050951">
    <property type="entry name" value="Retrovirus_Pol_polyprotein"/>
</dbReference>
<evidence type="ECO:0000256" key="9">
    <source>
        <dbReference type="SAM" id="MobiDB-lite"/>
    </source>
</evidence>
<dbReference type="InterPro" id="IPR041588">
    <property type="entry name" value="Integrase_H2C2"/>
</dbReference>
<evidence type="ECO:0000313" key="12">
    <source>
        <dbReference type="Proteomes" id="UP000077521"/>
    </source>
</evidence>
<comment type="caution">
    <text evidence="11">The sequence shown here is derived from an EMBL/GenBank/DDBJ whole genome shotgun (WGS) entry which is preliminary data.</text>
</comment>
<feature type="compositionally biased region" description="Polar residues" evidence="9">
    <location>
        <begin position="758"/>
        <end position="767"/>
    </location>
</feature>
<feature type="compositionally biased region" description="Low complexity" evidence="9">
    <location>
        <begin position="556"/>
        <end position="581"/>
    </location>
</feature>
<evidence type="ECO:0000256" key="6">
    <source>
        <dbReference type="ARBA" id="ARBA00022884"/>
    </source>
</evidence>
<dbReference type="GO" id="GO:0005634">
    <property type="term" value="C:nucleus"/>
    <property type="evidence" value="ECO:0007669"/>
    <property type="project" value="UniProtKB-ARBA"/>
</dbReference>
<keyword evidence="5" id="KW-0378">Hydrolase</keyword>
<dbReference type="PANTHER" id="PTHR37984">
    <property type="entry name" value="PROTEIN CBG26694"/>
    <property type="match status" value="1"/>
</dbReference>
<dbReference type="GO" id="GO:0003723">
    <property type="term" value="F:RNA binding"/>
    <property type="evidence" value="ECO:0007669"/>
    <property type="project" value="UniProtKB-KW"/>
</dbReference>
<evidence type="ECO:0000256" key="5">
    <source>
        <dbReference type="ARBA" id="ARBA00022801"/>
    </source>
</evidence>
<keyword evidence="6" id="KW-0694">RNA-binding</keyword>
<dbReference type="SUPFAM" id="SSF56672">
    <property type="entry name" value="DNA/RNA polymerases"/>
    <property type="match status" value="2"/>
</dbReference>
<name>A0A177T869_9BASI</name>
<dbReference type="AlphaFoldDB" id="A0A177T869"/>
<dbReference type="InterPro" id="IPR043502">
    <property type="entry name" value="DNA/RNA_pol_sf"/>
</dbReference>
<evidence type="ECO:0000256" key="7">
    <source>
        <dbReference type="ARBA" id="ARBA00022918"/>
    </source>
</evidence>
<dbReference type="FunFam" id="1.10.340.70:FF:000001">
    <property type="entry name" value="Retrovirus-related Pol polyprotein from transposon gypsy-like Protein"/>
    <property type="match status" value="1"/>
</dbReference>
<keyword evidence="12" id="KW-1185">Reference proteome</keyword>
<dbReference type="Gene3D" id="3.30.70.270">
    <property type="match status" value="1"/>
</dbReference>
<protein>
    <recommendedName>
        <fullName evidence="10">Integrase catalytic domain-containing protein</fullName>
    </recommendedName>
</protein>
<dbReference type="Pfam" id="PF17917">
    <property type="entry name" value="RT_RNaseH"/>
    <property type="match status" value="1"/>
</dbReference>
<keyword evidence="2" id="KW-0548">Nucleotidyltransferase</keyword>
<feature type="region of interest" description="Disordered" evidence="9">
    <location>
        <begin position="538"/>
        <end position="588"/>
    </location>
</feature>
<evidence type="ECO:0000256" key="4">
    <source>
        <dbReference type="ARBA" id="ARBA00022759"/>
    </source>
</evidence>
<keyword evidence="7" id="KW-0695">RNA-directed DNA polymerase</keyword>
<accession>A0A177T869</accession>
<dbReference type="InterPro" id="IPR012337">
    <property type="entry name" value="RNaseH-like_sf"/>
</dbReference>
<dbReference type="Gene3D" id="1.10.340.70">
    <property type="match status" value="1"/>
</dbReference>
<dbReference type="Proteomes" id="UP000077521">
    <property type="component" value="Unassembled WGS sequence"/>
</dbReference>
<dbReference type="InterPro" id="IPR036397">
    <property type="entry name" value="RNaseH_sf"/>
</dbReference>
<dbReference type="EMBL" id="LWDF02001661">
    <property type="protein sequence ID" value="KAE8237716.1"/>
    <property type="molecule type" value="Genomic_DNA"/>
</dbReference>
<dbReference type="SUPFAM" id="SSF53098">
    <property type="entry name" value="Ribonuclease H-like"/>
    <property type="match status" value="1"/>
</dbReference>
<dbReference type="PANTHER" id="PTHR37984:SF5">
    <property type="entry name" value="PROTEIN NYNRIN-LIKE"/>
    <property type="match status" value="1"/>
</dbReference>
<dbReference type="GO" id="GO:0015074">
    <property type="term" value="P:DNA integration"/>
    <property type="evidence" value="ECO:0007669"/>
    <property type="project" value="InterPro"/>
</dbReference>
<dbReference type="Pfam" id="PF17921">
    <property type="entry name" value="Integrase_H2C2"/>
    <property type="match status" value="1"/>
</dbReference>
<evidence type="ECO:0000256" key="2">
    <source>
        <dbReference type="ARBA" id="ARBA00022695"/>
    </source>
</evidence>
<dbReference type="Gene3D" id="3.30.420.10">
    <property type="entry name" value="Ribonuclease H-like superfamily/Ribonuclease H"/>
    <property type="match status" value="1"/>
</dbReference>
<reference evidence="11" key="1">
    <citation type="submission" date="2016-04" db="EMBL/GenBank/DDBJ databases">
        <authorList>
            <person name="Nguyen H.D."/>
            <person name="Samba Siva P."/>
            <person name="Cullis J."/>
            <person name="Levesque C.A."/>
            <person name="Hambleton S."/>
        </authorList>
    </citation>
    <scope>NUCLEOTIDE SEQUENCE</scope>
    <source>
        <strain evidence="11">DAOMC 236416</strain>
    </source>
</reference>
<proteinExistence type="predicted"/>
<dbReference type="InterPro" id="IPR043128">
    <property type="entry name" value="Rev_trsase/Diguanyl_cyclase"/>
</dbReference>
<dbReference type="InterPro" id="IPR041577">
    <property type="entry name" value="RT_RNaseH_2"/>
</dbReference>
<evidence type="ECO:0000259" key="10">
    <source>
        <dbReference type="PROSITE" id="PS50994"/>
    </source>
</evidence>
<evidence type="ECO:0000256" key="3">
    <source>
        <dbReference type="ARBA" id="ARBA00022722"/>
    </source>
</evidence>
<evidence type="ECO:0000256" key="8">
    <source>
        <dbReference type="ARBA" id="ARBA00023268"/>
    </source>
</evidence>
<keyword evidence="1" id="KW-0808">Transferase</keyword>
<organism evidence="11 12">
    <name type="scientific">Tilletia indica</name>
    <dbReference type="NCBI Taxonomy" id="43049"/>
    <lineage>
        <taxon>Eukaryota</taxon>
        <taxon>Fungi</taxon>
        <taxon>Dikarya</taxon>
        <taxon>Basidiomycota</taxon>
        <taxon>Ustilaginomycotina</taxon>
        <taxon>Exobasidiomycetes</taxon>
        <taxon>Tilletiales</taxon>
        <taxon>Tilletiaceae</taxon>
        <taxon>Tilletia</taxon>
    </lineage>
</organism>
<dbReference type="GO" id="GO:0004519">
    <property type="term" value="F:endonuclease activity"/>
    <property type="evidence" value="ECO:0007669"/>
    <property type="project" value="UniProtKB-KW"/>
</dbReference>
<dbReference type="PROSITE" id="PS50994">
    <property type="entry name" value="INTEGRASE"/>
    <property type="match status" value="1"/>
</dbReference>
<dbReference type="Pfam" id="PF17919">
    <property type="entry name" value="RT_RNaseH_2"/>
    <property type="match status" value="1"/>
</dbReference>
<sequence>MYWAFSGTIVPLFTNSQRWQPPGPLTRLLRGWRYETSDGQSRLVNTEGKASVASRVPIPWSEEQQESFDRLKAAISQPPTLAHPNPAHPYVLYVDASKEAYAAILHQVCIEDEPSSASPSVGCLNHLAVPLLPSHVARARWLSWLRKDGTFGPIVRALESSPAEPGEWVLHDGVLRRRSDDRVALPDAALPTILRAAHDDTGHFGFTKTFLAVSRHFWRPGLSTAVRAWVKHCEVCQRTKTAPKRGSLDIDNDASSPFERIAIDILLGLPLSRAGNDAAIAILDMFSRMILLTPCHHTISSEGIAAIVSDRVLRMGWRPKRIVSDSEARMTGAKMSSLASSLGAELTPSTPYHQQANAVERSIQTVQKVLQALSVDSKAHWDKRALPSTELAINSTPSVTTGYRPFDLVFIDHPSIVHAVFDDAEHLGVAAFPERLAAASARLGDAHDLIKAARREQKRRFDARRVTPSVIQPGDKVFIRLSDRPVPDAISSKLDARKQGPFVVEEVLSPHRLRLRLPDGVAIDPVMNIEQVDLVPAEPDPFEGERRRPAAPSALVPDPAHPSSSSAPVVVPGPSPAVAAPPSLPPRVRHPPLGLRDFHLGTMQERSSDLDEALRGPLVRPRSMIFDGRSVRLIERPVAYISRLTSPAEKKLVASELELCCLAWAFAKLAHLLEGAQVTVITDHSPMDRMLQSTNAIHYGPTISRCRALLMPHLPNLRFCYRPGPRHNNVDALSRLVPASDPGRSAFVGGDVLDAGRSDSQPDSIST</sequence>
<gene>
    <name evidence="11" type="ORF">A4X13_0g8663</name>
</gene>
<keyword evidence="3" id="KW-0540">Nuclease</keyword>
<keyword evidence="4" id="KW-0255">Endonuclease</keyword>